<proteinExistence type="predicted"/>
<evidence type="ECO:0000313" key="3">
    <source>
        <dbReference type="Proteomes" id="UP000001194"/>
    </source>
</evidence>
<dbReference type="HOGENOM" id="CLU_164192_0_0_1"/>
<feature type="region of interest" description="Disordered" evidence="1">
    <location>
        <begin position="42"/>
        <end position="64"/>
    </location>
</feature>
<sequence>MVDDSALLRIDLETARMPGQDKLIVVMAGSKGKEAFRRPLRQLKTPPGKRSAPLSLFPSSPAHQSWSRHRSLTQCQSLADAGLGEVIGVASLSCAGSLSLRPRLSSTVILASRLRLSFSTNAL</sequence>
<evidence type="ECO:0000313" key="2">
    <source>
        <dbReference type="EMBL" id="EDR13699.1"/>
    </source>
</evidence>
<dbReference type="Proteomes" id="UP000001194">
    <property type="component" value="Unassembled WGS sequence"/>
</dbReference>
<accession>B0CV76</accession>
<feature type="compositionally biased region" description="Low complexity" evidence="1">
    <location>
        <begin position="51"/>
        <end position="62"/>
    </location>
</feature>
<reference evidence="2 3" key="1">
    <citation type="journal article" date="2008" name="Nature">
        <title>The genome of Laccaria bicolor provides insights into mycorrhizal symbiosis.</title>
        <authorList>
            <person name="Martin F."/>
            <person name="Aerts A."/>
            <person name="Ahren D."/>
            <person name="Brun A."/>
            <person name="Danchin E.G.J."/>
            <person name="Duchaussoy F."/>
            <person name="Gibon J."/>
            <person name="Kohler A."/>
            <person name="Lindquist E."/>
            <person name="Pereda V."/>
            <person name="Salamov A."/>
            <person name="Shapiro H.J."/>
            <person name="Wuyts J."/>
            <person name="Blaudez D."/>
            <person name="Buee M."/>
            <person name="Brokstein P."/>
            <person name="Canbaeck B."/>
            <person name="Cohen D."/>
            <person name="Courty P.E."/>
            <person name="Coutinho P.M."/>
            <person name="Delaruelle C."/>
            <person name="Detter J.C."/>
            <person name="Deveau A."/>
            <person name="DiFazio S."/>
            <person name="Duplessis S."/>
            <person name="Fraissinet-Tachet L."/>
            <person name="Lucic E."/>
            <person name="Frey-Klett P."/>
            <person name="Fourrey C."/>
            <person name="Feussner I."/>
            <person name="Gay G."/>
            <person name="Grimwood J."/>
            <person name="Hoegger P.J."/>
            <person name="Jain P."/>
            <person name="Kilaru S."/>
            <person name="Labbe J."/>
            <person name="Lin Y.C."/>
            <person name="Legue V."/>
            <person name="Le Tacon F."/>
            <person name="Marmeisse R."/>
            <person name="Melayah D."/>
            <person name="Montanini B."/>
            <person name="Muratet M."/>
            <person name="Nehls U."/>
            <person name="Niculita-Hirzel H."/>
            <person name="Oudot-Le Secq M.P."/>
            <person name="Peter M."/>
            <person name="Quesneville H."/>
            <person name="Rajashekar B."/>
            <person name="Reich M."/>
            <person name="Rouhier N."/>
            <person name="Schmutz J."/>
            <person name="Yin T."/>
            <person name="Chalot M."/>
            <person name="Henrissat B."/>
            <person name="Kuees U."/>
            <person name="Lucas S."/>
            <person name="Van de Peer Y."/>
            <person name="Podila G.K."/>
            <person name="Polle A."/>
            <person name="Pukkila P.J."/>
            <person name="Richardson P.M."/>
            <person name="Rouze P."/>
            <person name="Sanders I.R."/>
            <person name="Stajich J.E."/>
            <person name="Tunlid A."/>
            <person name="Tuskan G."/>
            <person name="Grigoriev I.V."/>
        </authorList>
    </citation>
    <scope>NUCLEOTIDE SEQUENCE [LARGE SCALE GENOMIC DNA]</scope>
    <source>
        <strain evidence="3">S238N-H82 / ATCC MYA-4686</strain>
    </source>
</reference>
<gene>
    <name evidence="2" type="ORF">LACBIDRAFT_308968</name>
</gene>
<dbReference type="KEGG" id="lbc:LACBIDRAFT_308968"/>
<dbReference type="InParanoid" id="B0CV76"/>
<dbReference type="RefSeq" id="XP_001876197.1">
    <property type="nucleotide sequence ID" value="XM_001876162.1"/>
</dbReference>
<keyword evidence="3" id="KW-1185">Reference proteome</keyword>
<dbReference type="EMBL" id="DS547093">
    <property type="protein sequence ID" value="EDR13699.1"/>
    <property type="molecule type" value="Genomic_DNA"/>
</dbReference>
<protein>
    <submittedName>
        <fullName evidence="2">Predicted protein</fullName>
    </submittedName>
</protein>
<dbReference type="GeneID" id="6071668"/>
<organism evidence="3">
    <name type="scientific">Laccaria bicolor (strain S238N-H82 / ATCC MYA-4686)</name>
    <name type="common">Bicoloured deceiver</name>
    <name type="synonym">Laccaria laccata var. bicolor</name>
    <dbReference type="NCBI Taxonomy" id="486041"/>
    <lineage>
        <taxon>Eukaryota</taxon>
        <taxon>Fungi</taxon>
        <taxon>Dikarya</taxon>
        <taxon>Basidiomycota</taxon>
        <taxon>Agaricomycotina</taxon>
        <taxon>Agaricomycetes</taxon>
        <taxon>Agaricomycetidae</taxon>
        <taxon>Agaricales</taxon>
        <taxon>Agaricineae</taxon>
        <taxon>Hydnangiaceae</taxon>
        <taxon>Laccaria</taxon>
    </lineage>
</organism>
<dbReference type="AlphaFoldDB" id="B0CV76"/>
<name>B0CV76_LACBS</name>
<evidence type="ECO:0000256" key="1">
    <source>
        <dbReference type="SAM" id="MobiDB-lite"/>
    </source>
</evidence>